<keyword evidence="9 12" id="KW-0694">RNA-binding</keyword>
<dbReference type="InterPro" id="IPR002934">
    <property type="entry name" value="Polymerase_NTP_transf_dom"/>
</dbReference>
<feature type="binding site" evidence="12">
    <location>
        <position position="50"/>
    </location>
    <ligand>
        <name>ATP</name>
        <dbReference type="ChEBI" id="CHEBI:30616"/>
    </ligand>
</feature>
<evidence type="ECO:0000256" key="10">
    <source>
        <dbReference type="ARBA" id="ARBA00047518"/>
    </source>
</evidence>
<dbReference type="RefSeq" id="WP_052399991.1">
    <property type="nucleotide sequence ID" value="NZ_CP006933.1"/>
</dbReference>
<evidence type="ECO:0000256" key="9">
    <source>
        <dbReference type="ARBA" id="ARBA00022884"/>
    </source>
</evidence>
<dbReference type="Gene3D" id="1.10.1410.30">
    <property type="entry name" value="CCA tRNA nucleotidyltransferase, domain 2"/>
    <property type="match status" value="1"/>
</dbReference>
<comment type="catalytic activity">
    <reaction evidence="10">
        <text>O-(5'-adenylyl)-L-tyrosyl-[protein] + ATP = O-[5'-(adenylyl-(5'-&gt;3')-adenylyl)]-L-tyrosyl-[protein] + diphosphate</text>
        <dbReference type="Rhea" id="RHEA:66528"/>
        <dbReference type="Rhea" id="RHEA-COMP:13846"/>
        <dbReference type="Rhea" id="RHEA-COMP:17046"/>
        <dbReference type="ChEBI" id="CHEBI:30616"/>
        <dbReference type="ChEBI" id="CHEBI:33019"/>
        <dbReference type="ChEBI" id="CHEBI:83624"/>
        <dbReference type="ChEBI" id="CHEBI:167160"/>
    </reaction>
</comment>
<evidence type="ECO:0000256" key="6">
    <source>
        <dbReference type="ARBA" id="ARBA00022800"/>
    </source>
</evidence>
<comment type="miscellaneous">
    <text evidence="12">A single active site specifically recognizes both ATP and CTP and is responsible for their addition.</text>
</comment>
<feature type="binding site" evidence="12">
    <location>
        <position position="167"/>
    </location>
    <ligand>
        <name>ATP</name>
        <dbReference type="ChEBI" id="CHEBI:30616"/>
    </ligand>
</feature>
<feature type="binding site" evidence="12">
    <location>
        <position position="167"/>
    </location>
    <ligand>
        <name>CTP</name>
        <dbReference type="ChEBI" id="CHEBI:37563"/>
    </ligand>
</feature>
<dbReference type="GO" id="GO:0042245">
    <property type="term" value="P:RNA repair"/>
    <property type="evidence" value="ECO:0007669"/>
    <property type="project" value="UniProtKB-KW"/>
</dbReference>
<dbReference type="Proteomes" id="UP000029661">
    <property type="component" value="Chromosome"/>
</dbReference>
<evidence type="ECO:0000313" key="19">
    <source>
        <dbReference type="Proteomes" id="UP000062768"/>
    </source>
</evidence>
<dbReference type="GO" id="GO:0000049">
    <property type="term" value="F:tRNA binding"/>
    <property type="evidence" value="ECO:0007669"/>
    <property type="project" value="UniProtKB-UniRule"/>
</dbReference>
<comment type="function">
    <text evidence="12">Catalyzes the addition and repair of the essential 3'-terminal CCA sequence in tRNAs without using a nucleic acid template. Adds these three nucleotides in the order of C, C, and A to the tRNA nucleotide-73, using CTP and ATP as substrates and producing inorganic pyrophosphate. tRNA 3'-terminal CCA addition is required both for tRNA processing and repair. Also involved in tRNA surveillance by mediating tandem CCA addition to generate a CCACCA at the 3' terminus of unstable tRNAs. While stable tRNAs receive only 3'-terminal CCA, unstable tRNAs are marked with CCACCA and rapidly degraded.</text>
</comment>
<dbReference type="EMBL" id="LN734822">
    <property type="protein sequence ID" value="CEL24675.1"/>
    <property type="molecule type" value="Genomic_DNA"/>
</dbReference>
<evidence type="ECO:0000256" key="5">
    <source>
        <dbReference type="ARBA" id="ARBA00022741"/>
    </source>
</evidence>
<accession>A0A089ZDH9</accession>
<feature type="binding site" evidence="12">
    <location>
        <position position="69"/>
    </location>
    <ligand>
        <name>Mg(2+)</name>
        <dbReference type="ChEBI" id="CHEBI:18420"/>
    </ligand>
</feature>
<dbReference type="Pfam" id="PF21133">
    <property type="entry name" value="CAA_C"/>
    <property type="match status" value="1"/>
</dbReference>
<evidence type="ECO:0000259" key="13">
    <source>
        <dbReference type="Pfam" id="PF01909"/>
    </source>
</evidence>
<dbReference type="PANTHER" id="PTHR39643:SF1">
    <property type="entry name" value="CCA-ADDING ENZYME"/>
    <property type="match status" value="1"/>
</dbReference>
<dbReference type="GO" id="GO:0001680">
    <property type="term" value="P:tRNA 3'-terminal CCA addition"/>
    <property type="evidence" value="ECO:0007669"/>
    <property type="project" value="UniProtKB-UniRule"/>
</dbReference>
<dbReference type="EC" id="2.7.7.72" evidence="12"/>
<name>A0A089ZDH9_METFO</name>
<keyword evidence="5 12" id="KW-0547">Nucleotide-binding</keyword>
<dbReference type="InterPro" id="IPR042090">
    <property type="entry name" value="CCA_tRNA_nucleotrans_2"/>
</dbReference>
<keyword evidence="19" id="KW-1185">Reference proteome</keyword>
<keyword evidence="7 12" id="KW-0067">ATP-binding</keyword>
<dbReference type="KEGG" id="mfc:BRM9_1277"/>
<evidence type="ECO:0000259" key="14">
    <source>
        <dbReference type="Pfam" id="PF09249"/>
    </source>
</evidence>
<dbReference type="HAMAP" id="MF_01264">
    <property type="entry name" value="CCA_arch"/>
    <property type="match status" value="1"/>
</dbReference>
<sequence length="466" mass="53288">MIDFNPILEDIEPSKEEVVKVRGLADKLKDIINKNANKLNINAEAVLLGSVAKNTWLSNGNSEEGKGLDIDVFIKFPLTTSLDDLKSQGLELAHKCVDEADGTYEERYASHPYLTGFIEGYEVDLVPCYDITDSSELKSAVDRTLLHTLFVVDNLGAEQTREVRLLKRFMKMVGTYGSEFKVGGFSGYLCELLVIRYGSFLKVLEGAIEEWKPGYRIDLMNFGTGAQFKDPLIVVDPTDQNRNVSAALTLQKMAEFRVAAGNFLENPKKSYFYPKTLKYDRETLRDAFKERKTHSVLLAFHTPNIPADALHPQIQKTEKSLVKILENEDFKVMGSDSWSDEENTGIILLEMNTWKLTPFRKYSGPTVWDDDNTTRFLKKHPQSWVEGERWFTLTRREYQDAESLIQETLTPGGIRNLRVGKHLKKKLLEKYNLVDVLDLLIAEDADEDVMKFLYSYLHKNELLTRD</sequence>
<feature type="binding site" evidence="12">
    <location>
        <position position="147"/>
    </location>
    <ligand>
        <name>ATP</name>
        <dbReference type="ChEBI" id="CHEBI:30616"/>
    </ligand>
</feature>
<dbReference type="STRING" id="2162.BRM9_1277"/>
<reference evidence="16" key="1">
    <citation type="submission" date="2013-12" db="EMBL/GenBank/DDBJ databases">
        <title>The complete genome sequence of Methanobacterium sp. BRM9.</title>
        <authorList>
            <consortium name="Pastoral Greenhouse Gas Research Consortium"/>
            <person name="Kelly W.J."/>
            <person name="Leahy S.C."/>
            <person name="Perry R."/>
            <person name="Li D."/>
            <person name="Altermann E."/>
            <person name="Lambie S.C."/>
            <person name="Attwood G.T."/>
        </authorList>
    </citation>
    <scope>NUCLEOTIDE SEQUENCE [LARGE SCALE GENOMIC DNA]</scope>
    <source>
        <strain evidence="16">BRM9</strain>
    </source>
</reference>
<organism evidence="16 18">
    <name type="scientific">Methanobacterium formicicum</name>
    <dbReference type="NCBI Taxonomy" id="2162"/>
    <lineage>
        <taxon>Archaea</taxon>
        <taxon>Methanobacteriati</taxon>
        <taxon>Methanobacteriota</taxon>
        <taxon>Methanomada group</taxon>
        <taxon>Methanobacteria</taxon>
        <taxon>Methanobacteriales</taxon>
        <taxon>Methanobacteriaceae</taxon>
        <taxon>Methanobacterium</taxon>
    </lineage>
</organism>
<dbReference type="InterPro" id="IPR015329">
    <property type="entry name" value="tRNA_NucTransf2"/>
</dbReference>
<evidence type="ECO:0000256" key="3">
    <source>
        <dbReference type="ARBA" id="ARBA00022695"/>
    </source>
</evidence>
<dbReference type="InterPro" id="IPR008229">
    <property type="entry name" value="CCA-adding_arc"/>
</dbReference>
<dbReference type="GO" id="GO:0005524">
    <property type="term" value="F:ATP binding"/>
    <property type="evidence" value="ECO:0007669"/>
    <property type="project" value="UniProtKB-UniRule"/>
</dbReference>
<dbReference type="SUPFAM" id="SSF81301">
    <property type="entry name" value="Nucleotidyltransferase"/>
    <property type="match status" value="1"/>
</dbReference>
<feature type="binding site" evidence="12">
    <location>
        <position position="176"/>
    </location>
    <ligand>
        <name>ATP</name>
        <dbReference type="ChEBI" id="CHEBI:30616"/>
    </ligand>
</feature>
<feature type="binding site" evidence="12">
    <location>
        <position position="50"/>
    </location>
    <ligand>
        <name>CTP</name>
        <dbReference type="ChEBI" id="CHEBI:37563"/>
    </ligand>
</feature>
<keyword evidence="3 12" id="KW-0548">Nucleotidyltransferase</keyword>
<dbReference type="SUPFAM" id="SSF81631">
    <property type="entry name" value="PAP/OAS1 substrate-binding domain"/>
    <property type="match status" value="1"/>
</dbReference>
<feature type="binding site" evidence="12">
    <location>
        <position position="71"/>
    </location>
    <ligand>
        <name>Mg(2+)</name>
        <dbReference type="ChEBI" id="CHEBI:18420"/>
    </ligand>
</feature>
<reference evidence="17" key="2">
    <citation type="submission" date="2014-09" db="EMBL/GenBank/DDBJ databases">
        <authorList>
            <person name="Bishop-Lilly K.A."/>
            <person name="Broomall S.M."/>
            <person name="Chain P.S."/>
            <person name="Chertkov O."/>
            <person name="Coyne S.R."/>
            <person name="Daligault H.E."/>
            <person name="Davenport K.W."/>
            <person name="Erkkila T."/>
            <person name="Frey K.G."/>
            <person name="Gibbons H.S."/>
            <person name="Gu W."/>
            <person name="Jaissle J."/>
            <person name="Johnson S.L."/>
            <person name="Koroleva G.I."/>
            <person name="Ladner J.T."/>
            <person name="Lo C.-C."/>
            <person name="Minogue T.D."/>
            <person name="Munk C."/>
            <person name="Palacios G.F."/>
            <person name="Redden C.L."/>
            <person name="Rosenzweig C.N."/>
            <person name="Scholz M.B."/>
            <person name="Teshima H."/>
            <person name="Xu Y."/>
        </authorList>
    </citation>
    <scope>NUCLEOTIDE SEQUENCE</scope>
    <source>
        <strain evidence="17">Mb9</strain>
    </source>
</reference>
<comment type="subunit">
    <text evidence="12">Homodimer.</text>
</comment>
<dbReference type="OrthoDB" id="7378at2157"/>
<evidence type="ECO:0000256" key="1">
    <source>
        <dbReference type="ARBA" id="ARBA00022679"/>
    </source>
</evidence>
<feature type="domain" description="CCA-adding enzyme C-terminal" evidence="15">
    <location>
        <begin position="291"/>
        <end position="434"/>
    </location>
</feature>
<evidence type="ECO:0000256" key="4">
    <source>
        <dbReference type="ARBA" id="ARBA00022723"/>
    </source>
</evidence>
<dbReference type="PANTHER" id="PTHR39643">
    <property type="entry name" value="CCA-ADDING ENZYME"/>
    <property type="match status" value="1"/>
</dbReference>
<comment type="cofactor">
    <cofactor evidence="12">
        <name>Mg(2+)</name>
        <dbReference type="ChEBI" id="CHEBI:18420"/>
    </cofactor>
</comment>
<keyword evidence="2 12" id="KW-0819">tRNA processing</keyword>
<dbReference type="AlphaFoldDB" id="A0A089ZDH9"/>
<evidence type="ECO:0000313" key="18">
    <source>
        <dbReference type="Proteomes" id="UP000029661"/>
    </source>
</evidence>
<keyword evidence="6 12" id="KW-0692">RNA repair</keyword>
<evidence type="ECO:0000313" key="16">
    <source>
        <dbReference type="EMBL" id="AIS32092.1"/>
    </source>
</evidence>
<dbReference type="Gene3D" id="3.30.70.1550">
    <property type="entry name" value="Archaeal tRNA CCA-adding enzyme catalytic domain"/>
    <property type="match status" value="1"/>
</dbReference>
<dbReference type="InterPro" id="IPR048833">
    <property type="entry name" value="CAA_C"/>
</dbReference>
<dbReference type="Gene3D" id="3.30.70.590">
    <property type="entry name" value="Poly(A) polymerase predicted RNA binding domain"/>
    <property type="match status" value="1"/>
</dbReference>
<dbReference type="GO" id="GO:0070733">
    <property type="term" value="F:AMPylase activity"/>
    <property type="evidence" value="ECO:0007669"/>
    <property type="project" value="UniProtKB-EC"/>
</dbReference>
<feature type="binding site" evidence="12">
    <location>
        <position position="53"/>
    </location>
    <ligand>
        <name>CTP</name>
        <dbReference type="ChEBI" id="CHEBI:37563"/>
    </ligand>
</feature>
<dbReference type="GO" id="GO:0000287">
    <property type="term" value="F:magnesium ion binding"/>
    <property type="evidence" value="ECO:0007669"/>
    <property type="project" value="UniProtKB-UniRule"/>
</dbReference>
<dbReference type="NCBIfam" id="TIGR03671">
    <property type="entry name" value="cca_archaeal"/>
    <property type="match status" value="1"/>
</dbReference>
<feature type="domain" description="tRNA nucleotidyltransferase substrate binding" evidence="14">
    <location>
        <begin position="162"/>
        <end position="273"/>
    </location>
</feature>
<evidence type="ECO:0000259" key="15">
    <source>
        <dbReference type="Pfam" id="PF21133"/>
    </source>
</evidence>
<dbReference type="PIRSF" id="PIRSF005335">
    <property type="entry name" value="CCA_arch"/>
    <property type="match status" value="1"/>
</dbReference>
<dbReference type="InterPro" id="IPR043519">
    <property type="entry name" value="NT_sf"/>
</dbReference>
<gene>
    <name evidence="12 16" type="primary">cca</name>
    <name evidence="16" type="ORF">BRM9_1277</name>
    <name evidence="17" type="ORF">MB9_1036</name>
</gene>
<evidence type="ECO:0000256" key="7">
    <source>
        <dbReference type="ARBA" id="ARBA00022840"/>
    </source>
</evidence>
<dbReference type="EMBL" id="CP006933">
    <property type="protein sequence ID" value="AIS32092.1"/>
    <property type="molecule type" value="Genomic_DNA"/>
</dbReference>
<keyword evidence="4 12" id="KW-0479">Metal-binding</keyword>
<dbReference type="GeneID" id="26739286"/>
<proteinExistence type="inferred from homology"/>
<evidence type="ECO:0000313" key="17">
    <source>
        <dbReference type="EMBL" id="CEL24675.1"/>
    </source>
</evidence>
<keyword evidence="8 12" id="KW-0460">Magnesium</keyword>
<evidence type="ECO:0000256" key="8">
    <source>
        <dbReference type="ARBA" id="ARBA00022842"/>
    </source>
</evidence>
<keyword evidence="1 12" id="KW-0808">Transferase</keyword>
<dbReference type="GO" id="GO:0004810">
    <property type="term" value="F:CCA tRNA nucleotidyltransferase activity"/>
    <property type="evidence" value="ECO:0007669"/>
    <property type="project" value="UniProtKB-UniRule"/>
</dbReference>
<evidence type="ECO:0000256" key="2">
    <source>
        <dbReference type="ARBA" id="ARBA00022694"/>
    </source>
</evidence>
<evidence type="ECO:0000256" key="11">
    <source>
        <dbReference type="ARBA" id="ARBA00048696"/>
    </source>
</evidence>
<comment type="catalytic activity">
    <reaction evidence="12">
        <text>a tRNA precursor + 2 CTP + ATP = a tRNA with a 3' CCA end + 3 diphosphate</text>
        <dbReference type="Rhea" id="RHEA:14433"/>
        <dbReference type="Rhea" id="RHEA-COMP:10465"/>
        <dbReference type="Rhea" id="RHEA-COMP:10468"/>
        <dbReference type="ChEBI" id="CHEBI:30616"/>
        <dbReference type="ChEBI" id="CHEBI:33019"/>
        <dbReference type="ChEBI" id="CHEBI:37563"/>
        <dbReference type="ChEBI" id="CHEBI:74896"/>
        <dbReference type="ChEBI" id="CHEBI:83071"/>
        <dbReference type="EC" id="2.7.7.72"/>
    </reaction>
</comment>
<dbReference type="Pfam" id="PF01909">
    <property type="entry name" value="NTP_transf_2"/>
    <property type="match status" value="1"/>
</dbReference>
<protein>
    <recommendedName>
        <fullName evidence="12">CCA-adding enzyme</fullName>
        <ecNumber evidence="12">2.7.7.72</ecNumber>
    </recommendedName>
    <alternativeName>
        <fullName evidence="12">CCA tRNA nucleotidyltransferase</fullName>
    </alternativeName>
    <alternativeName>
        <fullName evidence="12">tRNA CCA-pyrophosphorylase</fullName>
    </alternativeName>
    <alternativeName>
        <fullName evidence="12">tRNA adenylyl-/cytidylyl- transferase</fullName>
    </alternativeName>
    <alternativeName>
        <fullName evidence="12">tRNA nucleotidyltransferase</fullName>
    </alternativeName>
    <alternativeName>
        <fullName evidence="12">tRNA-NT</fullName>
    </alternativeName>
</protein>
<feature type="binding site" evidence="12">
    <location>
        <position position="124"/>
    </location>
    <ligand>
        <name>Mg(2+)</name>
        <dbReference type="ChEBI" id="CHEBI:18420"/>
    </ligand>
</feature>
<feature type="domain" description="Polymerase nucleotidyl transferase" evidence="13">
    <location>
        <begin position="31"/>
        <end position="146"/>
    </location>
</feature>
<feature type="binding site" evidence="12">
    <location>
        <position position="147"/>
    </location>
    <ligand>
        <name>CTP</name>
        <dbReference type="ChEBI" id="CHEBI:37563"/>
    </ligand>
</feature>
<comment type="similarity">
    <text evidence="12">Belongs to the tRNA nucleotidyltransferase/poly(A) polymerase family. Archaeal CCA-adding enzyme subfamily.</text>
</comment>
<comment type="catalytic activity">
    <reaction evidence="12">
        <text>a tRNA with a 3' CCA end + 2 CTP + ATP = a tRNA with a 3' CCACCA end + 3 diphosphate</text>
        <dbReference type="Rhea" id="RHEA:76235"/>
        <dbReference type="Rhea" id="RHEA-COMP:10468"/>
        <dbReference type="Rhea" id="RHEA-COMP:18655"/>
        <dbReference type="ChEBI" id="CHEBI:30616"/>
        <dbReference type="ChEBI" id="CHEBI:33019"/>
        <dbReference type="ChEBI" id="CHEBI:37563"/>
        <dbReference type="ChEBI" id="CHEBI:83071"/>
        <dbReference type="ChEBI" id="CHEBI:195187"/>
    </reaction>
</comment>
<dbReference type="Gene3D" id="3.30.460.10">
    <property type="entry name" value="Beta Polymerase, domain 2"/>
    <property type="match status" value="1"/>
</dbReference>
<feature type="binding site" evidence="12">
    <location>
        <position position="53"/>
    </location>
    <ligand>
        <name>ATP</name>
        <dbReference type="ChEBI" id="CHEBI:30616"/>
    </ligand>
</feature>
<dbReference type="Proteomes" id="UP000062768">
    <property type="component" value="Chromosome I"/>
</dbReference>
<dbReference type="Pfam" id="PF09249">
    <property type="entry name" value="tRNA_NucTransf2"/>
    <property type="match status" value="1"/>
</dbReference>
<feature type="binding site" evidence="12">
    <location>
        <position position="176"/>
    </location>
    <ligand>
        <name>CTP</name>
        <dbReference type="ChEBI" id="CHEBI:37563"/>
    </ligand>
</feature>
<dbReference type="CDD" id="cd05400">
    <property type="entry name" value="NT_2-5OAS_ClassI-CCAase"/>
    <property type="match status" value="1"/>
</dbReference>
<dbReference type="PATRIC" id="fig|2162.10.peg.1081"/>
<dbReference type="InterPro" id="IPR006116">
    <property type="entry name" value="NT_2-5OAS_ClassI-CCAase"/>
</dbReference>
<dbReference type="SUPFAM" id="SSF55003">
    <property type="entry name" value="PAP/Archaeal CCA-adding enzyme, C-terminal domain"/>
    <property type="match status" value="1"/>
</dbReference>
<dbReference type="InterPro" id="IPR011068">
    <property type="entry name" value="NuclTrfase_I-like_C"/>
</dbReference>
<comment type="catalytic activity">
    <reaction evidence="11">
        <text>L-tyrosyl-[protein] + ATP = O-(5'-adenylyl)-L-tyrosyl-[protein] + diphosphate</text>
        <dbReference type="Rhea" id="RHEA:54288"/>
        <dbReference type="Rhea" id="RHEA-COMP:10136"/>
        <dbReference type="Rhea" id="RHEA-COMP:13846"/>
        <dbReference type="ChEBI" id="CHEBI:30616"/>
        <dbReference type="ChEBI" id="CHEBI:33019"/>
        <dbReference type="ChEBI" id="CHEBI:46858"/>
        <dbReference type="ChEBI" id="CHEBI:83624"/>
        <dbReference type="EC" id="2.7.7.108"/>
    </reaction>
</comment>
<evidence type="ECO:0000256" key="12">
    <source>
        <dbReference type="HAMAP-Rule" id="MF_01264"/>
    </source>
</evidence>